<evidence type="ECO:0000313" key="12">
    <source>
        <dbReference type="Proteomes" id="UP000331127"/>
    </source>
</evidence>
<feature type="signal peptide" evidence="9">
    <location>
        <begin position="1"/>
        <end position="23"/>
    </location>
</feature>
<reference evidence="11 12" key="1">
    <citation type="submission" date="2019-10" db="EMBL/GenBank/DDBJ databases">
        <title>Whole genome shotgun sequence of Acrocarpospora macrocephala NBRC 16266.</title>
        <authorList>
            <person name="Ichikawa N."/>
            <person name="Kimura A."/>
            <person name="Kitahashi Y."/>
            <person name="Komaki H."/>
            <person name="Oguchi A."/>
        </authorList>
    </citation>
    <scope>NUCLEOTIDE SEQUENCE [LARGE SCALE GENOMIC DNA]</scope>
    <source>
        <strain evidence="11 12">NBRC 16266</strain>
    </source>
</reference>
<evidence type="ECO:0000256" key="3">
    <source>
        <dbReference type="ARBA" id="ARBA00011738"/>
    </source>
</evidence>
<keyword evidence="6 8" id="KW-0722">Serine protease inhibitor</keyword>
<gene>
    <name evidence="11" type="ORF">Amac_069640</name>
</gene>
<comment type="caution">
    <text evidence="11">The sequence shown here is derived from an EMBL/GenBank/DDBJ whole genome shotgun (WGS) entry which is preliminary data.</text>
</comment>
<keyword evidence="5 8" id="KW-0646">Protease inhibitor</keyword>
<dbReference type="EMBL" id="BLAE01000045">
    <property type="protein sequence ID" value="GES13367.1"/>
    <property type="molecule type" value="Genomic_DNA"/>
</dbReference>
<keyword evidence="7" id="KW-1015">Disulfide bond</keyword>
<evidence type="ECO:0000256" key="7">
    <source>
        <dbReference type="ARBA" id="ARBA00023157"/>
    </source>
</evidence>
<feature type="chain" id="PRO_5024288951" description="Subtilisin inhibitor domain-containing protein" evidence="9">
    <location>
        <begin position="24"/>
        <end position="139"/>
    </location>
</feature>
<dbReference type="AlphaFoldDB" id="A0A5M3WV79"/>
<dbReference type="Proteomes" id="UP000331127">
    <property type="component" value="Unassembled WGS sequence"/>
</dbReference>
<dbReference type="PROSITE" id="PS00999">
    <property type="entry name" value="SSI"/>
    <property type="match status" value="1"/>
</dbReference>
<keyword evidence="9" id="KW-0732">Signal</keyword>
<evidence type="ECO:0000256" key="9">
    <source>
        <dbReference type="SAM" id="SignalP"/>
    </source>
</evidence>
<evidence type="ECO:0000256" key="2">
    <source>
        <dbReference type="ARBA" id="ARBA00010472"/>
    </source>
</evidence>
<dbReference type="GO" id="GO:0005576">
    <property type="term" value="C:extracellular region"/>
    <property type="evidence" value="ECO:0007669"/>
    <property type="project" value="UniProtKB-SubCell"/>
</dbReference>
<dbReference type="GO" id="GO:0004867">
    <property type="term" value="F:serine-type endopeptidase inhibitor activity"/>
    <property type="evidence" value="ECO:0007669"/>
    <property type="project" value="UniProtKB-KW"/>
</dbReference>
<protein>
    <recommendedName>
        <fullName evidence="10">Subtilisin inhibitor domain-containing protein</fullName>
    </recommendedName>
</protein>
<evidence type="ECO:0000256" key="8">
    <source>
        <dbReference type="RuleBase" id="RU003471"/>
    </source>
</evidence>
<dbReference type="InterPro" id="IPR020054">
    <property type="entry name" value="Prot_inh_SSI_I16_CS"/>
</dbReference>
<evidence type="ECO:0000256" key="4">
    <source>
        <dbReference type="ARBA" id="ARBA00022525"/>
    </source>
</evidence>
<dbReference type="PRINTS" id="PR00294">
    <property type="entry name" value="SSBTLNINHBTR"/>
</dbReference>
<comment type="subunit">
    <text evidence="3">Homodimer.</text>
</comment>
<sequence>MRMPSGGRLAALLAATAIVTCSAATPPPPVQPDLPQPGKNREFVLSIGHDGTTNKRFVLLGCSPPRGTHPKAAAACATLAKVGGDLTALEPDQDAMCTKEFMPVTITANGVWDGKFSWFERTYGNACEMRSMMGPLFDF</sequence>
<feature type="domain" description="Subtilisin inhibitor" evidence="10">
    <location>
        <begin position="46"/>
        <end position="125"/>
    </location>
</feature>
<organism evidence="11 12">
    <name type="scientific">Acrocarpospora macrocephala</name>
    <dbReference type="NCBI Taxonomy" id="150177"/>
    <lineage>
        <taxon>Bacteria</taxon>
        <taxon>Bacillati</taxon>
        <taxon>Actinomycetota</taxon>
        <taxon>Actinomycetes</taxon>
        <taxon>Streptosporangiales</taxon>
        <taxon>Streptosporangiaceae</taxon>
        <taxon>Acrocarpospora</taxon>
    </lineage>
</organism>
<evidence type="ECO:0000256" key="1">
    <source>
        <dbReference type="ARBA" id="ARBA00004613"/>
    </source>
</evidence>
<accession>A0A5M3WV79</accession>
<dbReference type="SUPFAM" id="SSF55399">
    <property type="entry name" value="Subtilisin inhibitor"/>
    <property type="match status" value="1"/>
</dbReference>
<dbReference type="Pfam" id="PF00720">
    <property type="entry name" value="SSI"/>
    <property type="match status" value="1"/>
</dbReference>
<evidence type="ECO:0000313" key="11">
    <source>
        <dbReference type="EMBL" id="GES13367.1"/>
    </source>
</evidence>
<keyword evidence="12" id="KW-1185">Reference proteome</keyword>
<dbReference type="InterPro" id="IPR023549">
    <property type="entry name" value="Subtilisin_inhibitor"/>
</dbReference>
<name>A0A5M3WV79_9ACTN</name>
<evidence type="ECO:0000256" key="6">
    <source>
        <dbReference type="ARBA" id="ARBA00022900"/>
    </source>
</evidence>
<dbReference type="Gene3D" id="3.30.350.10">
    <property type="entry name" value="Subtilisin inhibitor-like"/>
    <property type="match status" value="1"/>
</dbReference>
<comment type="subcellular location">
    <subcellularLocation>
        <location evidence="1">Secreted</location>
    </subcellularLocation>
</comment>
<evidence type="ECO:0000256" key="5">
    <source>
        <dbReference type="ARBA" id="ARBA00022690"/>
    </source>
</evidence>
<evidence type="ECO:0000259" key="10">
    <source>
        <dbReference type="Pfam" id="PF00720"/>
    </source>
</evidence>
<dbReference type="InterPro" id="IPR036819">
    <property type="entry name" value="Subtilisin_inhibitor-like_sf"/>
</dbReference>
<proteinExistence type="inferred from homology"/>
<comment type="similarity">
    <text evidence="2 8">Belongs to the protease inhibitor I16 (SSI) family.</text>
</comment>
<dbReference type="InterPro" id="IPR000691">
    <property type="entry name" value="Prot_inh_I16_SSI"/>
</dbReference>
<keyword evidence="4" id="KW-0964">Secreted</keyword>